<dbReference type="InterPro" id="IPR050230">
    <property type="entry name" value="CALM/Myosin/TropC-like"/>
</dbReference>
<dbReference type="SMART" id="SM00054">
    <property type="entry name" value="EFh"/>
    <property type="match status" value="3"/>
</dbReference>
<dbReference type="GO" id="GO:0005509">
    <property type="term" value="F:calcium ion binding"/>
    <property type="evidence" value="ECO:0007669"/>
    <property type="project" value="InterPro"/>
</dbReference>
<evidence type="ECO:0000313" key="4">
    <source>
        <dbReference type="EMBL" id="CAE0244239.1"/>
    </source>
</evidence>
<dbReference type="AlphaFoldDB" id="A0A7S3D268"/>
<keyword evidence="1" id="KW-0677">Repeat</keyword>
<keyword evidence="2" id="KW-0106">Calcium</keyword>
<evidence type="ECO:0000256" key="2">
    <source>
        <dbReference type="ARBA" id="ARBA00022837"/>
    </source>
</evidence>
<sequence>MKLSQKEIARCKEAFEHFDKVKAGKISVWQLRNALKYYGKNPSGEELRDMMTAVEDEGSGYMTFDEFVKVVQNQKNVAERRIVDDDSTTKDAFVALGGNPDSTGEIDLNLLRRTAKVYGLTVDIEELIREYDEDQTGYIDYLEFKQMMVDFEKDRKKRGTKLNLNM</sequence>
<dbReference type="EMBL" id="HBIB01010069">
    <property type="protein sequence ID" value="CAE0244239.1"/>
    <property type="molecule type" value="Transcribed_RNA"/>
</dbReference>
<reference evidence="4" key="1">
    <citation type="submission" date="2021-01" db="EMBL/GenBank/DDBJ databases">
        <authorList>
            <person name="Corre E."/>
            <person name="Pelletier E."/>
            <person name="Niang G."/>
            <person name="Scheremetjew M."/>
            <person name="Finn R."/>
            <person name="Kale V."/>
            <person name="Holt S."/>
            <person name="Cochrane G."/>
            <person name="Meng A."/>
            <person name="Brown T."/>
            <person name="Cohen L."/>
        </authorList>
    </citation>
    <scope>NUCLEOTIDE SEQUENCE</scope>
    <source>
        <strain evidence="4">NIES-2562</strain>
    </source>
</reference>
<dbReference type="GO" id="GO:0016460">
    <property type="term" value="C:myosin II complex"/>
    <property type="evidence" value="ECO:0007669"/>
    <property type="project" value="TreeGrafter"/>
</dbReference>
<dbReference type="SUPFAM" id="SSF47473">
    <property type="entry name" value="EF-hand"/>
    <property type="match status" value="1"/>
</dbReference>
<organism evidence="4">
    <name type="scientific">Palpitomonas bilix</name>
    <dbReference type="NCBI Taxonomy" id="652834"/>
    <lineage>
        <taxon>Eukaryota</taxon>
        <taxon>Eukaryota incertae sedis</taxon>
    </lineage>
</organism>
<proteinExistence type="predicted"/>
<dbReference type="FunFam" id="1.10.238.10:FF:000178">
    <property type="entry name" value="Calmodulin-2 A"/>
    <property type="match status" value="1"/>
</dbReference>
<dbReference type="PANTHER" id="PTHR23048:SF0">
    <property type="entry name" value="CALMODULIN LIKE 3"/>
    <property type="match status" value="1"/>
</dbReference>
<evidence type="ECO:0000259" key="3">
    <source>
        <dbReference type="PROSITE" id="PS50222"/>
    </source>
</evidence>
<dbReference type="CDD" id="cd00051">
    <property type="entry name" value="EFh"/>
    <property type="match status" value="1"/>
</dbReference>
<dbReference type="InterPro" id="IPR002048">
    <property type="entry name" value="EF_hand_dom"/>
</dbReference>
<feature type="domain" description="EF-hand" evidence="3">
    <location>
        <begin position="119"/>
        <end position="154"/>
    </location>
</feature>
<dbReference type="InterPro" id="IPR011992">
    <property type="entry name" value="EF-hand-dom_pair"/>
</dbReference>
<dbReference type="PROSITE" id="PS50222">
    <property type="entry name" value="EF_HAND_2"/>
    <property type="match status" value="3"/>
</dbReference>
<dbReference type="Pfam" id="PF13499">
    <property type="entry name" value="EF-hand_7"/>
    <property type="match status" value="1"/>
</dbReference>
<feature type="domain" description="EF-hand" evidence="3">
    <location>
        <begin position="42"/>
        <end position="77"/>
    </location>
</feature>
<feature type="domain" description="EF-hand" evidence="3">
    <location>
        <begin position="6"/>
        <end position="41"/>
    </location>
</feature>
<dbReference type="Pfam" id="PF00036">
    <property type="entry name" value="EF-hand_1"/>
    <property type="match status" value="1"/>
</dbReference>
<protein>
    <recommendedName>
        <fullName evidence="3">EF-hand domain-containing protein</fullName>
    </recommendedName>
</protein>
<accession>A0A7S3D268</accession>
<name>A0A7S3D268_9EUKA</name>
<dbReference type="PROSITE" id="PS00018">
    <property type="entry name" value="EF_HAND_1"/>
    <property type="match status" value="1"/>
</dbReference>
<dbReference type="Gene3D" id="1.10.238.10">
    <property type="entry name" value="EF-hand"/>
    <property type="match status" value="2"/>
</dbReference>
<dbReference type="InterPro" id="IPR018247">
    <property type="entry name" value="EF_Hand_1_Ca_BS"/>
</dbReference>
<dbReference type="PANTHER" id="PTHR23048">
    <property type="entry name" value="MYOSIN LIGHT CHAIN 1, 3"/>
    <property type="match status" value="1"/>
</dbReference>
<evidence type="ECO:0000256" key="1">
    <source>
        <dbReference type="ARBA" id="ARBA00022737"/>
    </source>
</evidence>
<gene>
    <name evidence="4" type="ORF">PBIL07802_LOCUS6414</name>
</gene>